<accession>A0A839DXK8</accession>
<evidence type="ECO:0000256" key="1">
    <source>
        <dbReference type="SAM" id="MobiDB-lite"/>
    </source>
</evidence>
<dbReference type="Proteomes" id="UP000569329">
    <property type="component" value="Unassembled WGS sequence"/>
</dbReference>
<feature type="region of interest" description="Disordered" evidence="1">
    <location>
        <begin position="61"/>
        <end position="137"/>
    </location>
</feature>
<reference evidence="2 3" key="1">
    <citation type="submission" date="2020-07" db="EMBL/GenBank/DDBJ databases">
        <title>Sequencing the genomes of 1000 actinobacteria strains.</title>
        <authorList>
            <person name="Klenk H.-P."/>
        </authorList>
    </citation>
    <scope>NUCLEOTIDE SEQUENCE [LARGE SCALE GENOMIC DNA]</scope>
    <source>
        <strain evidence="2 3">DSM 45975</strain>
    </source>
</reference>
<comment type="caution">
    <text evidence="2">The sequence shown here is derived from an EMBL/GenBank/DDBJ whole genome shotgun (WGS) entry which is preliminary data.</text>
</comment>
<evidence type="ECO:0000313" key="3">
    <source>
        <dbReference type="Proteomes" id="UP000569329"/>
    </source>
</evidence>
<feature type="compositionally biased region" description="Basic and acidic residues" evidence="1">
    <location>
        <begin position="1"/>
        <end position="14"/>
    </location>
</feature>
<keyword evidence="3" id="KW-1185">Reference proteome</keyword>
<dbReference type="AlphaFoldDB" id="A0A839DXK8"/>
<keyword evidence="2" id="KW-0378">Hydrolase</keyword>
<feature type="region of interest" description="Disordered" evidence="1">
    <location>
        <begin position="1"/>
        <end position="28"/>
    </location>
</feature>
<dbReference type="EMBL" id="JACGWZ010000001">
    <property type="protein sequence ID" value="MBA8824187.1"/>
    <property type="molecule type" value="Genomic_DNA"/>
</dbReference>
<gene>
    <name evidence="2" type="ORF">FHX42_001516</name>
</gene>
<organism evidence="2 3">
    <name type="scientific">Halosaccharopolyspora lacisalsi</name>
    <dbReference type="NCBI Taxonomy" id="1000566"/>
    <lineage>
        <taxon>Bacteria</taxon>
        <taxon>Bacillati</taxon>
        <taxon>Actinomycetota</taxon>
        <taxon>Actinomycetes</taxon>
        <taxon>Pseudonocardiales</taxon>
        <taxon>Pseudonocardiaceae</taxon>
        <taxon>Halosaccharopolyspora</taxon>
    </lineage>
</organism>
<protein>
    <submittedName>
        <fullName evidence="2">Peptidoglycan hydrolase CwlO-like protein</fullName>
    </submittedName>
</protein>
<proteinExistence type="predicted"/>
<name>A0A839DXK8_9PSEU</name>
<sequence length="137" mass="14639">MADDKKKTKGDEAGKPVTSVEEALARGQEAVARVKPKNAVLYWALTAQTLVLRDIRDAMRHERSRAEEDASGQERSSSAEDSDTSTASAEHAAGGSTRTRSRTTGTAKSRSASRADTTSTSRNQSASSGPRSQTRNQ</sequence>
<evidence type="ECO:0000313" key="2">
    <source>
        <dbReference type="EMBL" id="MBA8824187.1"/>
    </source>
</evidence>
<dbReference type="RefSeq" id="WP_182543326.1">
    <property type="nucleotide sequence ID" value="NZ_JACGWZ010000001.1"/>
</dbReference>
<dbReference type="GO" id="GO:0016787">
    <property type="term" value="F:hydrolase activity"/>
    <property type="evidence" value="ECO:0007669"/>
    <property type="project" value="UniProtKB-KW"/>
</dbReference>
<feature type="compositionally biased region" description="Low complexity" evidence="1">
    <location>
        <begin position="84"/>
        <end position="122"/>
    </location>
</feature>
<feature type="compositionally biased region" description="Polar residues" evidence="1">
    <location>
        <begin position="123"/>
        <end position="137"/>
    </location>
</feature>